<keyword evidence="5" id="KW-1185">Reference proteome</keyword>
<dbReference type="Gene3D" id="3.40.50.1820">
    <property type="entry name" value="alpha/beta hydrolase"/>
    <property type="match status" value="1"/>
</dbReference>
<dbReference type="PANTHER" id="PTHR17630:SF44">
    <property type="entry name" value="PROTEIN AIM2"/>
    <property type="match status" value="1"/>
</dbReference>
<protein>
    <submittedName>
        <fullName evidence="4">DLH domain-containing protein</fullName>
    </submittedName>
</protein>
<feature type="compositionally biased region" description="Polar residues" evidence="2">
    <location>
        <begin position="734"/>
        <end position="744"/>
    </location>
</feature>
<gene>
    <name evidence="4" type="ORF">HMN09_00250800</name>
</gene>
<evidence type="ECO:0000313" key="5">
    <source>
        <dbReference type="Proteomes" id="UP000613580"/>
    </source>
</evidence>
<dbReference type="AlphaFoldDB" id="A0A8H6TL81"/>
<feature type="compositionally biased region" description="Acidic residues" evidence="2">
    <location>
        <begin position="788"/>
        <end position="798"/>
    </location>
</feature>
<organism evidence="4 5">
    <name type="scientific">Mycena chlorophos</name>
    <name type="common">Agaric fungus</name>
    <name type="synonym">Agaricus chlorophos</name>
    <dbReference type="NCBI Taxonomy" id="658473"/>
    <lineage>
        <taxon>Eukaryota</taxon>
        <taxon>Fungi</taxon>
        <taxon>Dikarya</taxon>
        <taxon>Basidiomycota</taxon>
        <taxon>Agaricomycotina</taxon>
        <taxon>Agaricomycetes</taxon>
        <taxon>Agaricomycetidae</taxon>
        <taxon>Agaricales</taxon>
        <taxon>Marasmiineae</taxon>
        <taxon>Mycenaceae</taxon>
        <taxon>Mycena</taxon>
    </lineage>
</organism>
<evidence type="ECO:0000256" key="2">
    <source>
        <dbReference type="SAM" id="MobiDB-lite"/>
    </source>
</evidence>
<proteinExistence type="predicted"/>
<reference evidence="4" key="1">
    <citation type="submission" date="2020-05" db="EMBL/GenBank/DDBJ databases">
        <title>Mycena genomes resolve the evolution of fungal bioluminescence.</title>
        <authorList>
            <person name="Tsai I.J."/>
        </authorList>
    </citation>
    <scope>NUCLEOTIDE SEQUENCE</scope>
    <source>
        <strain evidence="4">110903Hualien_Pintung</strain>
    </source>
</reference>
<accession>A0A8H6TL81</accession>
<dbReference type="GO" id="GO:0016787">
    <property type="term" value="F:hydrolase activity"/>
    <property type="evidence" value="ECO:0007669"/>
    <property type="project" value="InterPro"/>
</dbReference>
<keyword evidence="1" id="KW-0175">Coiled coil</keyword>
<dbReference type="Proteomes" id="UP000613580">
    <property type="component" value="Unassembled WGS sequence"/>
</dbReference>
<dbReference type="OrthoDB" id="17560at2759"/>
<dbReference type="SUPFAM" id="SSF53474">
    <property type="entry name" value="alpha/beta-Hydrolases"/>
    <property type="match status" value="1"/>
</dbReference>
<name>A0A8H6TL81_MYCCL</name>
<feature type="region of interest" description="Disordered" evidence="2">
    <location>
        <begin position="349"/>
        <end position="387"/>
    </location>
</feature>
<feature type="coiled-coil region" evidence="1">
    <location>
        <begin position="258"/>
        <end position="313"/>
    </location>
</feature>
<evidence type="ECO:0000256" key="1">
    <source>
        <dbReference type="SAM" id="Coils"/>
    </source>
</evidence>
<feature type="compositionally biased region" description="Basic and acidic residues" evidence="2">
    <location>
        <begin position="822"/>
        <end position="836"/>
    </location>
</feature>
<feature type="compositionally biased region" description="Basic and acidic residues" evidence="2">
    <location>
        <begin position="759"/>
        <end position="769"/>
    </location>
</feature>
<comment type="caution">
    <text evidence="4">The sequence shown here is derived from an EMBL/GenBank/DDBJ whole genome shotgun (WGS) entry which is preliminary data.</text>
</comment>
<evidence type="ECO:0000259" key="3">
    <source>
        <dbReference type="Pfam" id="PF01738"/>
    </source>
</evidence>
<feature type="domain" description="Dienelactone hydrolase" evidence="3">
    <location>
        <begin position="47"/>
        <end position="199"/>
    </location>
</feature>
<dbReference type="Pfam" id="PF01738">
    <property type="entry name" value="DLH"/>
    <property type="match status" value="1"/>
</dbReference>
<feature type="compositionally biased region" description="Acidic residues" evidence="2">
    <location>
        <begin position="745"/>
        <end position="755"/>
    </location>
</feature>
<sequence>MSVPPGHCEDCFKAVRLEGTPEGKMETIGGIECYIGIPAENCARSADKAVLFLTDNTTLTLLELLVDDFARNGFYTVLPDMFEGDPIPADAMDPVTHRLNPSFDRERWFAAHAPALALPIVEKVVAALKERGITRIAATGYCYGARPTVDLALTNSIQVSAITHPGRVALPDLEKYFTDSTAPFLINSCEFDPSFPEDVLPIFYIDDRKLINATAASVSVHQIFDKSMTSLNPTATPASGTNQREHWQLAAQRINTAAAELLQTVKNEREARLAAEETVHRIENELADMLEQRARDRRKMQAQQQELERLREFHARILKTVGEAVPHITPDDEGPRQVPDVAVQKVGDSGPILDTQPSQQVESVYSATAADKVSEKQSHGQDQAPSLELGHENGVAKMPEGEANTTLRLGMEDLHRVCHESGMHVEEDLDEDEESHELELAFASRESSVVGENAVVGAGDHGLLHGVFLEECEDVGGVQVAELAAQSVKPADEAAASDSSASSARSAVRLLDPSASFLSDAGASLNERTSSVQDSSPTRKVIKIVRSPINMHSSPFRAPPALARPPPVLMHAHSRGGKRPFVTLPNTLHPTPPQRPRINITATPKAQHVTRAHCMYHKINLPELGDDDDGTGPRVRFVVPGCSLTDAELMRDEDIQDEGGATEVDGDRMTDRIDTLGLRPAVIQVIRHLVGVDILREREVYYLPREGEIVEPHSHAGSSSISASAIEKERGSPVPSQVFSQTVDGSEDESDDESSVDMRFSETEQDGHCRTRRHRQVTVDLDYKPDSQDDQVQEQNDLEADHYNESTHRRKSMVSQKRGIKRSRESEVHAEGAAGRRRERVKSPSC</sequence>
<evidence type="ECO:0000313" key="4">
    <source>
        <dbReference type="EMBL" id="KAF7319144.1"/>
    </source>
</evidence>
<dbReference type="InterPro" id="IPR029058">
    <property type="entry name" value="AB_hydrolase_fold"/>
</dbReference>
<feature type="compositionally biased region" description="Low complexity" evidence="2">
    <location>
        <begin position="715"/>
        <end position="725"/>
    </location>
</feature>
<dbReference type="InterPro" id="IPR002925">
    <property type="entry name" value="Dienelactn_hydro"/>
</dbReference>
<dbReference type="PANTHER" id="PTHR17630">
    <property type="entry name" value="DIENELACTONE HYDROLASE"/>
    <property type="match status" value="1"/>
</dbReference>
<dbReference type="EMBL" id="JACAZE010000003">
    <property type="protein sequence ID" value="KAF7319144.1"/>
    <property type="molecule type" value="Genomic_DNA"/>
</dbReference>
<feature type="compositionally biased region" description="Polar residues" evidence="2">
    <location>
        <begin position="355"/>
        <end position="366"/>
    </location>
</feature>
<feature type="region of interest" description="Disordered" evidence="2">
    <location>
        <begin position="712"/>
        <end position="846"/>
    </location>
</feature>